<gene>
    <name evidence="3" type="ORF">F6W70_05435</name>
</gene>
<proteinExistence type="predicted"/>
<dbReference type="Pfam" id="PF10756">
    <property type="entry name" value="bPH_6"/>
    <property type="match status" value="1"/>
</dbReference>
<keyword evidence="1" id="KW-1133">Transmembrane helix</keyword>
<evidence type="ECO:0000259" key="2">
    <source>
        <dbReference type="Pfam" id="PF10756"/>
    </source>
</evidence>
<dbReference type="InterPro" id="IPR019692">
    <property type="entry name" value="CFP-6_PH"/>
</dbReference>
<evidence type="ECO:0000256" key="1">
    <source>
        <dbReference type="SAM" id="Phobius"/>
    </source>
</evidence>
<keyword evidence="1" id="KW-0472">Membrane</keyword>
<dbReference type="RefSeq" id="WP_151486097.1">
    <property type="nucleotide sequence ID" value="NZ_BAAAIN010000002.1"/>
</dbReference>
<organism evidence="3 4">
    <name type="scientific">Microbacterium maritypicum</name>
    <name type="common">Microbacterium liquefaciens</name>
    <dbReference type="NCBI Taxonomy" id="33918"/>
    <lineage>
        <taxon>Bacteria</taxon>
        <taxon>Bacillati</taxon>
        <taxon>Actinomycetota</taxon>
        <taxon>Actinomycetes</taxon>
        <taxon>Micrococcales</taxon>
        <taxon>Microbacteriaceae</taxon>
        <taxon>Microbacterium</taxon>
    </lineage>
</organism>
<name>A0AAD3X3Y3_MICMQ</name>
<feature type="transmembrane region" description="Helical" evidence="1">
    <location>
        <begin position="40"/>
        <end position="60"/>
    </location>
</feature>
<feature type="domain" description="Low molecular weight protein antigen 6 PH" evidence="2">
    <location>
        <begin position="67"/>
        <end position="109"/>
    </location>
</feature>
<dbReference type="EMBL" id="WAAQ01000001">
    <property type="protein sequence ID" value="KAB1886869.1"/>
    <property type="molecule type" value="Genomic_DNA"/>
</dbReference>
<protein>
    <submittedName>
        <fullName evidence="3">PH domain-containing protein</fullName>
    </submittedName>
</protein>
<evidence type="ECO:0000313" key="3">
    <source>
        <dbReference type="EMBL" id="KAB1886869.1"/>
    </source>
</evidence>
<reference evidence="3 4" key="1">
    <citation type="submission" date="2019-09" db="EMBL/GenBank/DDBJ databases">
        <title>Whole genome sequencing of Microbacterium maritypicum.</title>
        <authorList>
            <person name="Lenchi N."/>
        </authorList>
    </citation>
    <scope>NUCLEOTIDE SEQUENCE [LARGE SCALE GENOMIC DNA]</scope>
    <source>
        <strain evidence="3 4">DSM 12512</strain>
    </source>
</reference>
<evidence type="ECO:0000313" key="4">
    <source>
        <dbReference type="Proteomes" id="UP000436027"/>
    </source>
</evidence>
<feature type="transmembrane region" description="Helical" evidence="1">
    <location>
        <begin position="166"/>
        <end position="187"/>
    </location>
</feature>
<dbReference type="AlphaFoldDB" id="A0AAD3X3Y3"/>
<feature type="transmembrane region" description="Helical" evidence="1">
    <location>
        <begin position="12"/>
        <end position="34"/>
    </location>
</feature>
<dbReference type="Proteomes" id="UP000436027">
    <property type="component" value="Unassembled WGS sequence"/>
</dbReference>
<accession>A0AAD3X3Y3</accession>
<keyword evidence="1" id="KW-0812">Transmembrane</keyword>
<sequence length="189" mass="20701">MTEPQHPEGARTYRASSGLVILIPSTLLALFLLGDTVVRGSWVQMLLIAPWVLLALWVVYELSYVSSVRVDPEGVVVQNMLRRTSFGWNNVRDIDLRWQLQFSLDDGRDLTCYGGPARARPPRPARGDAAEPKAPAGLRALTEIRDLWEAAPPVPTSIRRTWDAPALIALAVIVLWAIGAIIVAGTASP</sequence>
<comment type="caution">
    <text evidence="3">The sequence shown here is derived from an EMBL/GenBank/DDBJ whole genome shotgun (WGS) entry which is preliminary data.</text>
</comment>